<dbReference type="PANTHER" id="PTHR44943">
    <property type="entry name" value="CELLULOSE SYNTHASE OPERON PROTEIN C"/>
    <property type="match status" value="1"/>
</dbReference>
<dbReference type="InterPro" id="IPR051685">
    <property type="entry name" value="Ycf3/AcsC/BcsC/TPR_MFPF"/>
</dbReference>
<sequence length="597" mass="69057">MGTIRGINRNHQREWWLRTYRRIMMIRKTLLLFLVLSSVSLSGQEKNNIIIVTGKPLTPLDSIEIKRSFFKALQEKTAGNIDQAAVIFRGIIDKDPQNSASLYELGNISLAQNLKDDAGEYARRAVTLDPDNKWYWLLLSEIYKKNNSLEDLIPVFNELIRLEPDKEGYYFDKANALSLLNKYKEAEEVFKEIESRFGLSEDLEEARNKITLSREEPHIAIQRLEKLIKKDSPDIDNYLNLAQLYIKQGQFEKAHDVLKKAQKKQADNSFIHLLLSDVYQAAGRRAEAFEETKKAFSDPRFPIDIKVQIILSYFSKFKDPVILNGTTELAYVTTQAHSREPKAHALYGDILFQGKKFEEAKQAYKKALSLNNKVYLIWAQLLQIEISQNNFKEAIQDGDTALNIFPHEPDLYFFTATAYAQVNDHQKAVNYLKNALSLNPKKWIPESDIYSSLGNSLNSLKRFKESDDAFNKSLELNPDNVYTLNNYAYYLSLREVNLEKAAEMAQRANDLKPGNASFKDTYAWVLFMQKKYADARIWIEKAIKDNSNSAVQYEHYGDILFYLGETDQAVQQWKKAKDKGIISETLEKKINEKKYYK</sequence>
<dbReference type="PROSITE" id="PS50005">
    <property type="entry name" value="TPR"/>
    <property type="match status" value="5"/>
</dbReference>
<feature type="repeat" description="TPR" evidence="3">
    <location>
        <begin position="409"/>
        <end position="442"/>
    </location>
</feature>
<proteinExistence type="predicted"/>
<dbReference type="AlphaFoldDB" id="A0A2U2PHZ7"/>
<protein>
    <submittedName>
        <fullName evidence="4">Uncharacterized protein</fullName>
    </submittedName>
</protein>
<dbReference type="EMBL" id="QEAS01000006">
    <property type="protein sequence ID" value="PWG81000.1"/>
    <property type="molecule type" value="Genomic_DNA"/>
</dbReference>
<keyword evidence="5" id="KW-1185">Reference proteome</keyword>
<dbReference type="InterPro" id="IPR013105">
    <property type="entry name" value="TPR_2"/>
</dbReference>
<evidence type="ECO:0000313" key="5">
    <source>
        <dbReference type="Proteomes" id="UP000245647"/>
    </source>
</evidence>
<dbReference type="Proteomes" id="UP000245647">
    <property type="component" value="Unassembled WGS sequence"/>
</dbReference>
<dbReference type="Gene3D" id="1.25.40.10">
    <property type="entry name" value="Tetratricopeptide repeat domain"/>
    <property type="match status" value="4"/>
</dbReference>
<feature type="repeat" description="TPR" evidence="3">
    <location>
        <begin position="99"/>
        <end position="132"/>
    </location>
</feature>
<dbReference type="SMART" id="SM00028">
    <property type="entry name" value="TPR"/>
    <property type="match status" value="7"/>
</dbReference>
<comment type="caution">
    <text evidence="4">The sequence shown here is derived from an EMBL/GenBank/DDBJ whole genome shotgun (WGS) entry which is preliminary data.</text>
</comment>
<evidence type="ECO:0000256" key="1">
    <source>
        <dbReference type="ARBA" id="ARBA00022737"/>
    </source>
</evidence>
<dbReference type="SUPFAM" id="SSF48452">
    <property type="entry name" value="TPR-like"/>
    <property type="match status" value="2"/>
</dbReference>
<dbReference type="Pfam" id="PF13432">
    <property type="entry name" value="TPR_16"/>
    <property type="match status" value="1"/>
</dbReference>
<dbReference type="InterPro" id="IPR011990">
    <property type="entry name" value="TPR-like_helical_dom_sf"/>
</dbReference>
<dbReference type="Pfam" id="PF07719">
    <property type="entry name" value="TPR_2"/>
    <property type="match status" value="1"/>
</dbReference>
<evidence type="ECO:0000256" key="2">
    <source>
        <dbReference type="ARBA" id="ARBA00022803"/>
    </source>
</evidence>
<dbReference type="InterPro" id="IPR019734">
    <property type="entry name" value="TPR_rpt"/>
</dbReference>
<feature type="repeat" description="TPR" evidence="3">
    <location>
        <begin position="235"/>
        <end position="268"/>
    </location>
</feature>
<dbReference type="Pfam" id="PF14559">
    <property type="entry name" value="TPR_19"/>
    <property type="match status" value="1"/>
</dbReference>
<organism evidence="4 5">
    <name type="scientific">Pararcticibacter amylolyticus</name>
    <dbReference type="NCBI Taxonomy" id="2173175"/>
    <lineage>
        <taxon>Bacteria</taxon>
        <taxon>Pseudomonadati</taxon>
        <taxon>Bacteroidota</taxon>
        <taxon>Sphingobacteriia</taxon>
        <taxon>Sphingobacteriales</taxon>
        <taxon>Sphingobacteriaceae</taxon>
        <taxon>Pararcticibacter</taxon>
    </lineage>
</organism>
<dbReference type="PANTHER" id="PTHR44943:SF10">
    <property type="match status" value="1"/>
</dbReference>
<gene>
    <name evidence="4" type="ORF">DDR33_08695</name>
</gene>
<keyword evidence="1" id="KW-0677">Repeat</keyword>
<feature type="repeat" description="TPR" evidence="3">
    <location>
        <begin position="447"/>
        <end position="480"/>
    </location>
</feature>
<accession>A0A2U2PHZ7</accession>
<reference evidence="4 5" key="1">
    <citation type="submission" date="2018-04" db="EMBL/GenBank/DDBJ databases">
        <title>Pedobacter chongqingensis sp. nov., isolated from a rottenly hemp rope.</title>
        <authorList>
            <person name="Cai Y."/>
        </authorList>
    </citation>
    <scope>NUCLEOTIDE SEQUENCE [LARGE SCALE GENOMIC DNA]</scope>
    <source>
        <strain evidence="4 5">FJ4-8</strain>
    </source>
</reference>
<feature type="repeat" description="TPR" evidence="3">
    <location>
        <begin position="341"/>
        <end position="374"/>
    </location>
</feature>
<keyword evidence="2 3" id="KW-0802">TPR repeat</keyword>
<evidence type="ECO:0000313" key="4">
    <source>
        <dbReference type="EMBL" id="PWG81000.1"/>
    </source>
</evidence>
<evidence type="ECO:0000256" key="3">
    <source>
        <dbReference type="PROSITE-ProRule" id="PRU00339"/>
    </source>
</evidence>
<dbReference type="Pfam" id="PF13181">
    <property type="entry name" value="TPR_8"/>
    <property type="match status" value="2"/>
</dbReference>
<name>A0A2U2PHZ7_9SPHI</name>